<dbReference type="GO" id="GO:0005741">
    <property type="term" value="C:mitochondrial outer membrane"/>
    <property type="evidence" value="ECO:0007669"/>
    <property type="project" value="UniProtKB-SubCell"/>
</dbReference>
<dbReference type="GO" id="GO:0055085">
    <property type="term" value="P:transmembrane transport"/>
    <property type="evidence" value="ECO:0007669"/>
    <property type="project" value="InterPro"/>
</dbReference>
<dbReference type="Pfam" id="PF01459">
    <property type="entry name" value="Porin_3"/>
    <property type="match status" value="1"/>
</dbReference>
<evidence type="ECO:0000313" key="5">
    <source>
        <dbReference type="Proteomes" id="UP000694395"/>
    </source>
</evidence>
<keyword evidence="2" id="KW-0812">Transmembrane</keyword>
<dbReference type="InterPro" id="IPR023614">
    <property type="entry name" value="Porin_dom_sf"/>
</dbReference>
<evidence type="ECO:0000256" key="2">
    <source>
        <dbReference type="ARBA" id="ARBA00022452"/>
    </source>
</evidence>
<keyword evidence="3" id="KW-1000">Mitochondrion outer membrane</keyword>
<dbReference type="InterPro" id="IPR027246">
    <property type="entry name" value="Porin_Euk/Tom40"/>
</dbReference>
<organism evidence="4 5">
    <name type="scientific">Oncorhynchus mykiss</name>
    <name type="common">Rainbow trout</name>
    <name type="synonym">Salmo gairdneri</name>
    <dbReference type="NCBI Taxonomy" id="8022"/>
    <lineage>
        <taxon>Eukaryota</taxon>
        <taxon>Metazoa</taxon>
        <taxon>Chordata</taxon>
        <taxon>Craniata</taxon>
        <taxon>Vertebrata</taxon>
        <taxon>Euteleostomi</taxon>
        <taxon>Actinopterygii</taxon>
        <taxon>Neopterygii</taxon>
        <taxon>Teleostei</taxon>
        <taxon>Protacanthopterygii</taxon>
        <taxon>Salmoniformes</taxon>
        <taxon>Salmonidae</taxon>
        <taxon>Salmoninae</taxon>
        <taxon>Oncorhynchus</taxon>
    </lineage>
</organism>
<keyword evidence="5" id="KW-1185">Reference proteome</keyword>
<dbReference type="Ensembl" id="ENSOMYT00000101365.2">
    <property type="protein sequence ID" value="ENSOMYP00000093202.1"/>
    <property type="gene ID" value="ENSOMYG00000042700.2"/>
</dbReference>
<reference evidence="4" key="2">
    <citation type="submission" date="2025-08" db="UniProtKB">
        <authorList>
            <consortium name="Ensembl"/>
        </authorList>
    </citation>
    <scope>IDENTIFICATION</scope>
</reference>
<accession>A0A8C7UBI0</accession>
<keyword evidence="2" id="KW-1134">Transmembrane beta strand</keyword>
<reference evidence="4" key="3">
    <citation type="submission" date="2025-09" db="UniProtKB">
        <authorList>
            <consortium name="Ensembl"/>
        </authorList>
    </citation>
    <scope>IDENTIFICATION</scope>
</reference>
<evidence type="ECO:0000256" key="3">
    <source>
        <dbReference type="ARBA" id="ARBA00022787"/>
    </source>
</evidence>
<dbReference type="Proteomes" id="UP000694395">
    <property type="component" value="Chromosome 25"/>
</dbReference>
<dbReference type="Gene3D" id="2.40.160.10">
    <property type="entry name" value="Porin"/>
    <property type="match status" value="1"/>
</dbReference>
<evidence type="ECO:0000313" key="4">
    <source>
        <dbReference type="Ensembl" id="ENSOMYP00000093202.1"/>
    </source>
</evidence>
<dbReference type="AlphaFoldDB" id="A0A8C7UBI0"/>
<sequence>LCSSPAFILSILTPLLKLDVKTKSSNGVEFKPLARPTLTLAKPNGVNTTLGTEITIEDQATKGPELMFNTQFSQNSGKKSGKVKTAYKCEYVNLGVDLEA</sequence>
<name>A0A8C7UBI0_ONCMY</name>
<protein>
    <submittedName>
        <fullName evidence="4">Uncharacterized protein</fullName>
    </submittedName>
</protein>
<proteinExistence type="predicted"/>
<comment type="subcellular location">
    <subcellularLocation>
        <location evidence="1">Mitochondrion outer membrane</location>
    </subcellularLocation>
</comment>
<evidence type="ECO:0000256" key="1">
    <source>
        <dbReference type="ARBA" id="ARBA00004294"/>
    </source>
</evidence>
<keyword evidence="3" id="KW-0496">Mitochondrion</keyword>
<dbReference type="GeneTree" id="ENSGT01010000229566"/>
<reference evidence="4" key="1">
    <citation type="submission" date="2020-07" db="EMBL/GenBank/DDBJ databases">
        <title>A long reads based de novo assembly of the rainbow trout Arlee double haploid line genome.</title>
        <authorList>
            <person name="Gao G."/>
            <person name="Palti Y."/>
        </authorList>
    </citation>
    <scope>NUCLEOTIDE SEQUENCE [LARGE SCALE GENOMIC DNA]</scope>
</reference>
<keyword evidence="2" id="KW-0472">Membrane</keyword>